<name>A0AAU9LA21_9STRA</name>
<feature type="region of interest" description="Disordered" evidence="5">
    <location>
        <begin position="282"/>
        <end position="336"/>
    </location>
</feature>
<feature type="transmembrane region" description="Helical" evidence="6">
    <location>
        <begin position="103"/>
        <end position="122"/>
    </location>
</feature>
<evidence type="ECO:0000256" key="4">
    <source>
        <dbReference type="ARBA" id="ARBA00023136"/>
    </source>
</evidence>
<proteinExistence type="predicted"/>
<feature type="transmembrane region" description="Helical" evidence="6">
    <location>
        <begin position="70"/>
        <end position="91"/>
    </location>
</feature>
<evidence type="ECO:0000256" key="1">
    <source>
        <dbReference type="ARBA" id="ARBA00004141"/>
    </source>
</evidence>
<feature type="compositionally biased region" description="Basic and acidic residues" evidence="5">
    <location>
        <begin position="220"/>
        <end position="230"/>
    </location>
</feature>
<dbReference type="InterPro" id="IPR008253">
    <property type="entry name" value="Marvel"/>
</dbReference>
<comment type="caution">
    <text evidence="8">The sequence shown here is derived from an EMBL/GenBank/DDBJ whole genome shotgun (WGS) entry which is preliminary data.</text>
</comment>
<dbReference type="Pfam" id="PF01284">
    <property type="entry name" value="MARVEL"/>
    <property type="match status" value="1"/>
</dbReference>
<comment type="subcellular location">
    <subcellularLocation>
        <location evidence="1">Membrane</location>
        <topology evidence="1">Multi-pass membrane protein</topology>
    </subcellularLocation>
</comment>
<evidence type="ECO:0000313" key="9">
    <source>
        <dbReference type="Proteomes" id="UP001160483"/>
    </source>
</evidence>
<dbReference type="PANTHER" id="PTHR28165:SF1">
    <property type="entry name" value="NON-CLASSICAL EXPORT PROTEIN 2-RELATED"/>
    <property type="match status" value="1"/>
</dbReference>
<gene>
    <name evidence="8" type="ORF">PBS003_LOCUS8209</name>
</gene>
<evidence type="ECO:0000256" key="6">
    <source>
        <dbReference type="SAM" id="Phobius"/>
    </source>
</evidence>
<organism evidence="8 9">
    <name type="scientific">Peronospora belbahrii</name>
    <dbReference type="NCBI Taxonomy" id="622444"/>
    <lineage>
        <taxon>Eukaryota</taxon>
        <taxon>Sar</taxon>
        <taxon>Stramenopiles</taxon>
        <taxon>Oomycota</taxon>
        <taxon>Peronosporomycetes</taxon>
        <taxon>Peronosporales</taxon>
        <taxon>Peronosporaceae</taxon>
        <taxon>Peronospora</taxon>
    </lineage>
</organism>
<dbReference type="PANTHER" id="PTHR28165">
    <property type="entry name" value="NON-CLASSICAL EXPORT PROTEIN 2-RELATED"/>
    <property type="match status" value="1"/>
</dbReference>
<dbReference type="Proteomes" id="UP001160483">
    <property type="component" value="Unassembled WGS sequence"/>
</dbReference>
<dbReference type="AlphaFoldDB" id="A0AAU9LA21"/>
<evidence type="ECO:0000256" key="2">
    <source>
        <dbReference type="ARBA" id="ARBA00022692"/>
    </source>
</evidence>
<evidence type="ECO:0000259" key="7">
    <source>
        <dbReference type="Pfam" id="PF01284"/>
    </source>
</evidence>
<keyword evidence="3 6" id="KW-1133">Transmembrane helix</keyword>
<protein>
    <recommendedName>
        <fullName evidence="7">MARVEL domain-containing protein</fullName>
    </recommendedName>
</protein>
<dbReference type="GO" id="GO:0016020">
    <property type="term" value="C:membrane"/>
    <property type="evidence" value="ECO:0007669"/>
    <property type="project" value="UniProtKB-SubCell"/>
</dbReference>
<keyword evidence="4 6" id="KW-0472">Membrane</keyword>
<feature type="region of interest" description="Disordered" evidence="5">
    <location>
        <begin position="180"/>
        <end position="247"/>
    </location>
</feature>
<feature type="domain" description="MARVEL" evidence="7">
    <location>
        <begin position="19"/>
        <end position="160"/>
    </location>
</feature>
<feature type="transmembrane region" description="Helical" evidence="6">
    <location>
        <begin position="134"/>
        <end position="164"/>
    </location>
</feature>
<reference evidence="8" key="1">
    <citation type="submission" date="2021-11" db="EMBL/GenBank/DDBJ databases">
        <authorList>
            <person name="Islam A."/>
            <person name="Islam S."/>
            <person name="Flora M.S."/>
            <person name="Rahman M."/>
            <person name="Ziaur R.M."/>
            <person name="Epstein J.H."/>
            <person name="Hassan M."/>
            <person name="Klassen M."/>
            <person name="Woodard K."/>
            <person name="Webb A."/>
            <person name="Webby R.J."/>
            <person name="El Zowalaty M.E."/>
        </authorList>
    </citation>
    <scope>NUCLEOTIDE SEQUENCE</scope>
    <source>
        <strain evidence="8">Pbs3</strain>
    </source>
</reference>
<sequence>MKKNNHTTLRCGQEYDRLISLSLRALQFITCLMALALMASSFKPSKMTFLTKNGQTQEMTVYYGGPSVNFVMIVSFTACLYDAFFLVLVFLLRCATIPAPWSFGIDAIFTMLFMSAGCALAASDYVRYCDVLDGIVHCALLASGAALCFMAFVGFLMSVAWGAWMRNTWITPAKKEPLNQTESLRPGVPNDLVLGDVDDDPERATTTYNTGPAINNSAEAKPEEVKEEKSSQASTAAASRVGDGQVGKGTRKMLRLTKGNILSFLPFGVHLGDFNQDTISDNSHSDSDSFDCSSDDSVDSGSGDSDDSGSKDSDSSDSSDIVGVSCTESAKIMNRW</sequence>
<evidence type="ECO:0000313" key="8">
    <source>
        <dbReference type="EMBL" id="CAH0481604.1"/>
    </source>
</evidence>
<keyword evidence="2 6" id="KW-0812">Transmembrane</keyword>
<evidence type="ECO:0000256" key="3">
    <source>
        <dbReference type="ARBA" id="ARBA00022989"/>
    </source>
</evidence>
<feature type="compositionally biased region" description="Polar residues" evidence="5">
    <location>
        <begin position="204"/>
        <end position="216"/>
    </location>
</feature>
<accession>A0AAU9LA21</accession>
<feature type="transmembrane region" description="Helical" evidence="6">
    <location>
        <begin position="21"/>
        <end position="42"/>
    </location>
</feature>
<evidence type="ECO:0000256" key="5">
    <source>
        <dbReference type="SAM" id="MobiDB-lite"/>
    </source>
</evidence>
<dbReference type="InterPro" id="IPR052649">
    <property type="entry name" value="NCE102-like"/>
</dbReference>
<dbReference type="EMBL" id="CAKKTJ010000329">
    <property type="protein sequence ID" value="CAH0481604.1"/>
    <property type="molecule type" value="Genomic_DNA"/>
</dbReference>